<dbReference type="CDD" id="cd00087">
    <property type="entry name" value="FReD"/>
    <property type="match status" value="1"/>
</dbReference>
<dbReference type="InterPro" id="IPR050373">
    <property type="entry name" value="Fibrinogen_C-term_domain"/>
</dbReference>
<feature type="compositionally biased region" description="Low complexity" evidence="3">
    <location>
        <begin position="305"/>
        <end position="317"/>
    </location>
</feature>
<gene>
    <name evidence="7" type="primary">LOC101854231</name>
</gene>
<evidence type="ECO:0000256" key="3">
    <source>
        <dbReference type="SAM" id="MobiDB-lite"/>
    </source>
</evidence>
<dbReference type="InterPro" id="IPR002181">
    <property type="entry name" value="Fibrinogen_a/b/g_C_dom"/>
</dbReference>
<dbReference type="PANTHER" id="PTHR19143">
    <property type="entry name" value="FIBRINOGEN/TENASCIN/ANGIOPOEITIN"/>
    <property type="match status" value="1"/>
</dbReference>
<evidence type="ECO:0000256" key="1">
    <source>
        <dbReference type="ARBA" id="ARBA00023157"/>
    </source>
</evidence>
<evidence type="ECO:0000259" key="5">
    <source>
        <dbReference type="PROSITE" id="PS51406"/>
    </source>
</evidence>
<dbReference type="Pfam" id="PF00147">
    <property type="entry name" value="Fibrinogen_C"/>
    <property type="match status" value="1"/>
</dbReference>
<dbReference type="InterPro" id="IPR014716">
    <property type="entry name" value="Fibrinogen_a/b/g_C_1"/>
</dbReference>
<dbReference type="Proteomes" id="UP000694888">
    <property type="component" value="Unplaced"/>
</dbReference>
<evidence type="ECO:0000256" key="4">
    <source>
        <dbReference type="SAM" id="SignalP"/>
    </source>
</evidence>
<name>A0ABM0JE69_APLCA</name>
<protein>
    <submittedName>
        <fullName evidence="7">Fibrinogen C domain-containing protein 1</fullName>
    </submittedName>
</protein>
<dbReference type="InterPro" id="IPR020837">
    <property type="entry name" value="Fibrinogen_CS"/>
</dbReference>
<dbReference type="InterPro" id="IPR036056">
    <property type="entry name" value="Fibrinogen-like_C"/>
</dbReference>
<evidence type="ECO:0000313" key="6">
    <source>
        <dbReference type="Proteomes" id="UP000694888"/>
    </source>
</evidence>
<dbReference type="SUPFAM" id="SSF56496">
    <property type="entry name" value="Fibrinogen C-terminal domain-like"/>
    <property type="match status" value="1"/>
</dbReference>
<feature type="domain" description="Fibrinogen C-terminal" evidence="5">
    <location>
        <begin position="344"/>
        <end position="539"/>
    </location>
</feature>
<keyword evidence="4" id="KW-0732">Signal</keyword>
<keyword evidence="2" id="KW-0175">Coiled coil</keyword>
<feature type="coiled-coil region" evidence="2">
    <location>
        <begin position="238"/>
        <end position="286"/>
    </location>
</feature>
<dbReference type="PROSITE" id="PS00514">
    <property type="entry name" value="FIBRINOGEN_C_1"/>
    <property type="match status" value="1"/>
</dbReference>
<feature type="signal peptide" evidence="4">
    <location>
        <begin position="1"/>
        <end position="20"/>
    </location>
</feature>
<evidence type="ECO:0000313" key="7">
    <source>
        <dbReference type="RefSeq" id="XP_005091657.2"/>
    </source>
</evidence>
<dbReference type="PROSITE" id="PS51406">
    <property type="entry name" value="FIBRINOGEN_C_2"/>
    <property type="match status" value="1"/>
</dbReference>
<feature type="region of interest" description="Disordered" evidence="3">
    <location>
        <begin position="296"/>
        <end position="348"/>
    </location>
</feature>
<dbReference type="GeneID" id="101854231"/>
<evidence type="ECO:0000256" key="2">
    <source>
        <dbReference type="SAM" id="Coils"/>
    </source>
</evidence>
<sequence length="540" mass="62060">MKELQWIWLFVGLLSRPGLTRNPPPVENTSPYCSSVFNVWQPGHDAQMMFREIYSKVDNLTAFTKFEVAELKSYMIQELSNIRNSSFSLEKQMLLKQIDMMDEELVQMKLYTGTSKVKTDLQSVTRRVDRLERSLYSLQTKLPNSRLSKNRPRHDSLPQQQGVNADIASMLKNSVGDLKAEWLLLKRDVESLKKEMHKLKDYRSAVLNDTFSLKVSLDAVLSDSKKLEMKTYEVADMQNRLDAKIERLTSDVEQLRLVLNEHKEQVEQQKNTMNTLQDSSVRLQRELNEVHVRLAHGGQMSLTPSRSGETHSSSLSSENVVLNGPPETRVSGKSSTGERSAFPQADSQFPSDCHDVFNQGFRVSAEYQILPRSMSQMQSVYCQMINGTGYTLLQRRIDGTLSFNRRWLEYQHGFGNPYGEMWIGNELIHQLTTQVSGEENNYQLHVDGYTGTAGDSLLYHNKMAFSTEDADNDLHERHCAAENKGGWWYRSCFSSQLNGIYHTAWYRQNSYADGIAWYTLKDDEFYSLKKVEMKIKPASP</sequence>
<organism evidence="6 7">
    <name type="scientific">Aplysia californica</name>
    <name type="common">California sea hare</name>
    <dbReference type="NCBI Taxonomy" id="6500"/>
    <lineage>
        <taxon>Eukaryota</taxon>
        <taxon>Metazoa</taxon>
        <taxon>Spiralia</taxon>
        <taxon>Lophotrochozoa</taxon>
        <taxon>Mollusca</taxon>
        <taxon>Gastropoda</taxon>
        <taxon>Heterobranchia</taxon>
        <taxon>Euthyneura</taxon>
        <taxon>Tectipleura</taxon>
        <taxon>Aplysiida</taxon>
        <taxon>Aplysioidea</taxon>
        <taxon>Aplysiidae</taxon>
        <taxon>Aplysia</taxon>
    </lineage>
</organism>
<keyword evidence="1" id="KW-1015">Disulfide bond</keyword>
<dbReference type="RefSeq" id="XP_005091657.2">
    <property type="nucleotide sequence ID" value="XM_005091600.3"/>
</dbReference>
<reference evidence="7" key="1">
    <citation type="submission" date="2025-08" db="UniProtKB">
        <authorList>
            <consortium name="RefSeq"/>
        </authorList>
    </citation>
    <scope>IDENTIFICATION</scope>
</reference>
<proteinExistence type="predicted"/>
<feature type="chain" id="PRO_5047432630" evidence="4">
    <location>
        <begin position="21"/>
        <end position="540"/>
    </location>
</feature>
<dbReference type="Gene3D" id="3.90.215.10">
    <property type="entry name" value="Gamma Fibrinogen, chain A, domain 1"/>
    <property type="match status" value="2"/>
</dbReference>
<keyword evidence="6" id="KW-1185">Reference proteome</keyword>
<accession>A0ABM0JE69</accession>
<dbReference type="SMART" id="SM00186">
    <property type="entry name" value="FBG"/>
    <property type="match status" value="1"/>
</dbReference>